<sequence length="121" mass="12839">MASYFIDPTTTWHRFPSPSRLLLRRRRFPTSGGEQPGCGCALAGPGRSGTHGRSLRGIGDGNGGRPAGSFSSGQIDGALAAGFRGEQVATQSRYFADLGNPRYFSLADKHARTELLLVVTG</sequence>
<evidence type="ECO:0000313" key="2">
    <source>
        <dbReference type="EnsemblPlants" id="ORUFI08G07830.1"/>
    </source>
</evidence>
<feature type="region of interest" description="Disordered" evidence="1">
    <location>
        <begin position="29"/>
        <end position="71"/>
    </location>
</feature>
<dbReference type="Gramene" id="ORUFI08G07830.1">
    <property type="protein sequence ID" value="ORUFI08G07830.1"/>
    <property type="gene ID" value="ORUFI08G07830"/>
</dbReference>
<evidence type="ECO:0000256" key="1">
    <source>
        <dbReference type="SAM" id="MobiDB-lite"/>
    </source>
</evidence>
<organism evidence="2 3">
    <name type="scientific">Oryza rufipogon</name>
    <name type="common">Brownbeard rice</name>
    <name type="synonym">Asian wild rice</name>
    <dbReference type="NCBI Taxonomy" id="4529"/>
    <lineage>
        <taxon>Eukaryota</taxon>
        <taxon>Viridiplantae</taxon>
        <taxon>Streptophyta</taxon>
        <taxon>Embryophyta</taxon>
        <taxon>Tracheophyta</taxon>
        <taxon>Spermatophyta</taxon>
        <taxon>Magnoliopsida</taxon>
        <taxon>Liliopsida</taxon>
        <taxon>Poales</taxon>
        <taxon>Poaceae</taxon>
        <taxon>BOP clade</taxon>
        <taxon>Oryzoideae</taxon>
        <taxon>Oryzeae</taxon>
        <taxon>Oryzinae</taxon>
        <taxon>Oryza</taxon>
    </lineage>
</organism>
<reference evidence="3" key="1">
    <citation type="submission" date="2013-06" db="EMBL/GenBank/DDBJ databases">
        <authorList>
            <person name="Zhao Q."/>
        </authorList>
    </citation>
    <scope>NUCLEOTIDE SEQUENCE</scope>
    <source>
        <strain evidence="3">cv. W1943</strain>
    </source>
</reference>
<reference evidence="2" key="2">
    <citation type="submission" date="2015-06" db="UniProtKB">
        <authorList>
            <consortium name="EnsemblPlants"/>
        </authorList>
    </citation>
    <scope>IDENTIFICATION</scope>
</reference>
<keyword evidence="3" id="KW-1185">Reference proteome</keyword>
<protein>
    <submittedName>
        <fullName evidence="2">Uncharacterized protein</fullName>
    </submittedName>
</protein>
<dbReference type="AlphaFoldDB" id="A0A0E0QFY9"/>
<dbReference type="OMA" id="TTWHRFP"/>
<name>A0A0E0QFY9_ORYRU</name>
<dbReference type="EnsemblPlants" id="ORUFI08G07830.1">
    <property type="protein sequence ID" value="ORUFI08G07830.1"/>
    <property type="gene ID" value="ORUFI08G07830"/>
</dbReference>
<evidence type="ECO:0000313" key="3">
    <source>
        <dbReference type="Proteomes" id="UP000008022"/>
    </source>
</evidence>
<dbReference type="Proteomes" id="UP000008022">
    <property type="component" value="Unassembled WGS sequence"/>
</dbReference>
<dbReference type="HOGENOM" id="CLU_165764_0_0_1"/>
<accession>A0A0E0QFY9</accession>
<proteinExistence type="predicted"/>